<organism evidence="1 2">
    <name type="scientific">Cirrhinus molitorella</name>
    <name type="common">mud carp</name>
    <dbReference type="NCBI Taxonomy" id="172907"/>
    <lineage>
        <taxon>Eukaryota</taxon>
        <taxon>Metazoa</taxon>
        <taxon>Chordata</taxon>
        <taxon>Craniata</taxon>
        <taxon>Vertebrata</taxon>
        <taxon>Euteleostomi</taxon>
        <taxon>Actinopterygii</taxon>
        <taxon>Neopterygii</taxon>
        <taxon>Teleostei</taxon>
        <taxon>Ostariophysi</taxon>
        <taxon>Cypriniformes</taxon>
        <taxon>Cyprinidae</taxon>
        <taxon>Labeoninae</taxon>
        <taxon>Labeonini</taxon>
        <taxon>Cirrhinus</taxon>
    </lineage>
</organism>
<dbReference type="Proteomes" id="UP001187343">
    <property type="component" value="Unassembled WGS sequence"/>
</dbReference>
<proteinExistence type="predicted"/>
<dbReference type="EMBL" id="JAUYZG010000020">
    <property type="protein sequence ID" value="KAK2876281.1"/>
    <property type="molecule type" value="Genomic_DNA"/>
</dbReference>
<dbReference type="AlphaFoldDB" id="A0AA88PBS2"/>
<sequence length="83" mass="8881">MTICSLVQISRSPENESASLHTVTSFSAWHSGSAMANQPGDPADGRTLELDRRGVSCHCPTPLHAHTTLFCVPTAGAKHLARR</sequence>
<name>A0AA88PBS2_9TELE</name>
<accession>A0AA88PBS2</accession>
<evidence type="ECO:0000313" key="2">
    <source>
        <dbReference type="Proteomes" id="UP001187343"/>
    </source>
</evidence>
<protein>
    <submittedName>
        <fullName evidence="1">Uncharacterized protein</fullName>
    </submittedName>
</protein>
<gene>
    <name evidence="1" type="ORF">Q8A67_020377</name>
</gene>
<evidence type="ECO:0000313" key="1">
    <source>
        <dbReference type="EMBL" id="KAK2876281.1"/>
    </source>
</evidence>
<comment type="caution">
    <text evidence="1">The sequence shown here is derived from an EMBL/GenBank/DDBJ whole genome shotgun (WGS) entry which is preliminary data.</text>
</comment>
<keyword evidence="2" id="KW-1185">Reference proteome</keyword>
<reference evidence="1" key="1">
    <citation type="submission" date="2023-08" db="EMBL/GenBank/DDBJ databases">
        <title>Chromosome-level Genome Assembly of mud carp (Cirrhinus molitorella).</title>
        <authorList>
            <person name="Liu H."/>
        </authorList>
    </citation>
    <scope>NUCLEOTIDE SEQUENCE</scope>
    <source>
        <strain evidence="1">Prfri</strain>
        <tissue evidence="1">Muscle</tissue>
    </source>
</reference>